<sequence>MHDPRTTTTMTAVHGSDATHVAASVIGSAGVGTSAGGSSMLAVRHLSSISVLFALALLPACSAGDYSRLAEDSGGETGEGTGPNGLGETGAETGDDTDTGDGDGDPGDGDGDPSSDACELACGEGFCVKVGDEPYCECPEGTDWLRDACGACQLLDAAASHELELEIVSFEGQFLLAGAPPPKLEYDDANVWLENHRTGDRAFVGNTHDLSFAVRVTPGIYDVIYEVETPGTLMPQNARAWLGQVALFDPLEAADINIPVASYSGAITLAGAPPPALEYDDANILFRDHGTGNEVVAGNTHDGSYSVRLVPGTYDVVYRVETPGPVIPRNDGAVLETVNVEFSAVDNIDVPSVALEGTFTINSAPAPASEYDDANIVLESQTAGTVALGNTHDGGYALNVIPGSYEMVYMHDTGPNVPQNKRARFGSFDVFAPEVKPIDIEMVQLSGALMINQVAAPASEFDDGVVYLRGVNSDDEVLLGNTHDGAYLVNLMPGTYDTYYSQETSGGTVPDNKHARVSTGTTVVNTGEVEVHDVNVAAVAISGAFTFAGGPPPASDYEDGRIYLRSTTTDDAVLLGNTHDGSYAAVVVPGEYEVFYVQEAGGAVPGNQNAMLQSVSIGMAASYDFDVPIVSLNGKIVVQSGAAPANASDGGQLYLRTPGGDSVLLGESFAAYATNLVAGTYGVYYRSEASVTMPENENGRFACITVE</sequence>
<feature type="compositionally biased region" description="Acidic residues" evidence="1">
    <location>
        <begin position="93"/>
        <end position="113"/>
    </location>
</feature>
<dbReference type="RefSeq" id="WP_153258266.1">
    <property type="nucleotide sequence ID" value="NZ_JMCC02000021.1"/>
</dbReference>
<dbReference type="Proteomes" id="UP000031599">
    <property type="component" value="Unassembled WGS sequence"/>
</dbReference>
<reference evidence="2 3" key="1">
    <citation type="submission" date="2014-12" db="EMBL/GenBank/DDBJ databases">
        <title>Genome assembly of Enhygromyxa salina DSM 15201.</title>
        <authorList>
            <person name="Sharma G."/>
            <person name="Subramanian S."/>
        </authorList>
    </citation>
    <scope>NUCLEOTIDE SEQUENCE [LARGE SCALE GENOMIC DNA]</scope>
    <source>
        <strain evidence="2 3">DSM 15201</strain>
    </source>
</reference>
<proteinExistence type="predicted"/>
<protein>
    <submittedName>
        <fullName evidence="2">Putative hemagglutinin/hemolysin-related protein</fullName>
    </submittedName>
</protein>
<comment type="caution">
    <text evidence="2">The sequence shown here is derived from an EMBL/GenBank/DDBJ whole genome shotgun (WGS) entry which is preliminary data.</text>
</comment>
<name>A0A0C2D351_9BACT</name>
<feature type="region of interest" description="Disordered" evidence="1">
    <location>
        <begin position="70"/>
        <end position="116"/>
    </location>
</feature>
<dbReference type="EMBL" id="JMCC02000021">
    <property type="protein sequence ID" value="KIG17666.1"/>
    <property type="molecule type" value="Genomic_DNA"/>
</dbReference>
<feature type="compositionally biased region" description="Gly residues" evidence="1">
    <location>
        <begin position="75"/>
        <end position="88"/>
    </location>
</feature>
<evidence type="ECO:0000313" key="3">
    <source>
        <dbReference type="Proteomes" id="UP000031599"/>
    </source>
</evidence>
<evidence type="ECO:0000313" key="2">
    <source>
        <dbReference type="EMBL" id="KIG17666.1"/>
    </source>
</evidence>
<gene>
    <name evidence="2" type="ORF">DB30_02941</name>
</gene>
<evidence type="ECO:0000256" key="1">
    <source>
        <dbReference type="SAM" id="MobiDB-lite"/>
    </source>
</evidence>
<dbReference type="AlphaFoldDB" id="A0A0C2D351"/>
<organism evidence="2 3">
    <name type="scientific">Enhygromyxa salina</name>
    <dbReference type="NCBI Taxonomy" id="215803"/>
    <lineage>
        <taxon>Bacteria</taxon>
        <taxon>Pseudomonadati</taxon>
        <taxon>Myxococcota</taxon>
        <taxon>Polyangia</taxon>
        <taxon>Nannocystales</taxon>
        <taxon>Nannocystaceae</taxon>
        <taxon>Enhygromyxa</taxon>
    </lineage>
</organism>
<accession>A0A0C2D351</accession>